<comment type="caution">
    <text evidence="1">The sequence shown here is derived from an EMBL/GenBank/DDBJ whole genome shotgun (WGS) entry which is preliminary data.</text>
</comment>
<organism evidence="1 2">
    <name type="scientific">Olea europaea subsp. europaea</name>
    <dbReference type="NCBI Taxonomy" id="158383"/>
    <lineage>
        <taxon>Eukaryota</taxon>
        <taxon>Viridiplantae</taxon>
        <taxon>Streptophyta</taxon>
        <taxon>Embryophyta</taxon>
        <taxon>Tracheophyta</taxon>
        <taxon>Spermatophyta</taxon>
        <taxon>Magnoliopsida</taxon>
        <taxon>eudicotyledons</taxon>
        <taxon>Gunneridae</taxon>
        <taxon>Pentapetalae</taxon>
        <taxon>asterids</taxon>
        <taxon>lamiids</taxon>
        <taxon>Lamiales</taxon>
        <taxon>Oleaceae</taxon>
        <taxon>Oleeae</taxon>
        <taxon>Olea</taxon>
    </lineage>
</organism>
<reference evidence="1 2" key="1">
    <citation type="submission" date="2019-12" db="EMBL/GenBank/DDBJ databases">
        <authorList>
            <person name="Alioto T."/>
            <person name="Alioto T."/>
            <person name="Gomez Garrido J."/>
        </authorList>
    </citation>
    <scope>NUCLEOTIDE SEQUENCE [LARGE SCALE GENOMIC DNA]</scope>
</reference>
<protein>
    <submittedName>
        <fullName evidence="1">Uncharacterized protein</fullName>
    </submittedName>
</protein>
<gene>
    <name evidence="1" type="ORF">OLEA9_A008336</name>
</gene>
<accession>A0A8S0T4U0</accession>
<proteinExistence type="predicted"/>
<dbReference type="EMBL" id="CACTIH010005669">
    <property type="protein sequence ID" value="CAA3000087.1"/>
    <property type="molecule type" value="Genomic_DNA"/>
</dbReference>
<evidence type="ECO:0000313" key="1">
    <source>
        <dbReference type="EMBL" id="CAA3000087.1"/>
    </source>
</evidence>
<dbReference type="AlphaFoldDB" id="A0A8S0T4U0"/>
<dbReference type="Proteomes" id="UP000594638">
    <property type="component" value="Unassembled WGS sequence"/>
</dbReference>
<evidence type="ECO:0000313" key="2">
    <source>
        <dbReference type="Proteomes" id="UP000594638"/>
    </source>
</evidence>
<keyword evidence="2" id="KW-1185">Reference proteome</keyword>
<dbReference type="Gramene" id="OE9A008336T1">
    <property type="protein sequence ID" value="OE9A008336C1"/>
    <property type="gene ID" value="OE9A008336"/>
</dbReference>
<feature type="non-terminal residue" evidence="1">
    <location>
        <position position="1"/>
    </location>
</feature>
<name>A0A8S0T4U0_OLEEU</name>
<sequence>QFMGTVCKPCPRGVLAMDATDFQAFVGQIWDKSWPRKGRCLIFRHFSTVFGHRVQAMSGTHPGRDRDVTSFSGISRSWCVGHVQDASEPR</sequence>